<dbReference type="GO" id="GO:0043190">
    <property type="term" value="C:ATP-binding cassette (ABC) transporter complex"/>
    <property type="evidence" value="ECO:0007669"/>
    <property type="project" value="InterPro"/>
</dbReference>
<evidence type="ECO:0000313" key="2">
    <source>
        <dbReference type="EMBL" id="NMH91705.1"/>
    </source>
</evidence>
<dbReference type="AlphaFoldDB" id="A0A848DGM6"/>
<proteinExistence type="predicted"/>
<comment type="caution">
    <text evidence="2">The sequence shown here is derived from an EMBL/GenBank/DDBJ whole genome shotgun (WGS) entry which is preliminary data.</text>
</comment>
<protein>
    <submittedName>
        <fullName evidence="2">ABC transporter substrate-binding protein</fullName>
    </submittedName>
</protein>
<dbReference type="Gene3D" id="3.10.105.10">
    <property type="entry name" value="Dipeptide-binding Protein, Domain 3"/>
    <property type="match status" value="1"/>
</dbReference>
<organism evidence="2 3">
    <name type="scientific">Pseudonocardia bannensis</name>
    <dbReference type="NCBI Taxonomy" id="630973"/>
    <lineage>
        <taxon>Bacteria</taxon>
        <taxon>Bacillati</taxon>
        <taxon>Actinomycetota</taxon>
        <taxon>Actinomycetes</taxon>
        <taxon>Pseudonocardiales</taxon>
        <taxon>Pseudonocardiaceae</taxon>
        <taxon>Pseudonocardia</taxon>
    </lineage>
</organism>
<reference evidence="2 3" key="1">
    <citation type="submission" date="2020-04" db="EMBL/GenBank/DDBJ databases">
        <authorList>
            <person name="Klaysubun C."/>
            <person name="Duangmal K."/>
            <person name="Lipun K."/>
        </authorList>
    </citation>
    <scope>NUCLEOTIDE SEQUENCE [LARGE SCALE GENOMIC DNA]</scope>
    <source>
        <strain evidence="2 3">DSM 45300</strain>
    </source>
</reference>
<keyword evidence="3" id="KW-1185">Reference proteome</keyword>
<dbReference type="PANTHER" id="PTHR30290:SF65">
    <property type="entry name" value="MONOACYL PHOSPHATIDYLINOSITOL TETRAMANNOSIDE-BINDING PROTEIN LPQW-RELATED"/>
    <property type="match status" value="1"/>
</dbReference>
<dbReference type="SUPFAM" id="SSF53850">
    <property type="entry name" value="Periplasmic binding protein-like II"/>
    <property type="match status" value="1"/>
</dbReference>
<evidence type="ECO:0000259" key="1">
    <source>
        <dbReference type="Pfam" id="PF00496"/>
    </source>
</evidence>
<dbReference type="Gene3D" id="3.40.190.10">
    <property type="entry name" value="Periplasmic binding protein-like II"/>
    <property type="match status" value="1"/>
</dbReference>
<dbReference type="Pfam" id="PF00496">
    <property type="entry name" value="SBP_bac_5"/>
    <property type="match status" value="1"/>
</dbReference>
<dbReference type="InterPro" id="IPR000914">
    <property type="entry name" value="SBP_5_dom"/>
</dbReference>
<gene>
    <name evidence="2" type="ORF">HF519_08950</name>
</gene>
<name>A0A848DGM6_9PSEU</name>
<dbReference type="Proteomes" id="UP000586918">
    <property type="component" value="Unassembled WGS sequence"/>
</dbReference>
<dbReference type="PIRSF" id="PIRSF002741">
    <property type="entry name" value="MppA"/>
    <property type="match status" value="1"/>
</dbReference>
<dbReference type="GO" id="GO:0015833">
    <property type="term" value="P:peptide transport"/>
    <property type="evidence" value="ECO:0007669"/>
    <property type="project" value="TreeGrafter"/>
</dbReference>
<dbReference type="InterPro" id="IPR030678">
    <property type="entry name" value="Peptide/Ni-bd"/>
</dbReference>
<dbReference type="GO" id="GO:0042597">
    <property type="term" value="C:periplasmic space"/>
    <property type="evidence" value="ECO:0007669"/>
    <property type="project" value="UniProtKB-ARBA"/>
</dbReference>
<evidence type="ECO:0000313" key="3">
    <source>
        <dbReference type="Proteomes" id="UP000586918"/>
    </source>
</evidence>
<dbReference type="EMBL" id="JAAXKZ010000023">
    <property type="protein sequence ID" value="NMH91705.1"/>
    <property type="molecule type" value="Genomic_DNA"/>
</dbReference>
<dbReference type="PANTHER" id="PTHR30290">
    <property type="entry name" value="PERIPLASMIC BINDING COMPONENT OF ABC TRANSPORTER"/>
    <property type="match status" value="1"/>
</dbReference>
<dbReference type="CDD" id="cd08490">
    <property type="entry name" value="PBP2_NikA_DppA_OppA_like_3"/>
    <property type="match status" value="1"/>
</dbReference>
<sequence>MVPDGDLTVALQFAPRSGYAIDTDDAFVLTQLGATETLVVSGPDTQPLPHLATAWTRLDPLTWRFELRPGVSFHDGTPLSGAAVAGALTWLAGAAAPPRAIRGIGLTAVADGESAVRLSTTAPDPILPLRLTSPNTAILAPAAYAGGPTVPPAVVGTGTGPMRLDAIQGTQNATLTRNDTYWGGRPALARVQARFIPDPAARAIAIQAGDVQVAQGIPEASLAELRASDGVEVQTVAAPRTVSLFLNQSAAPFSDGRLREAVARAVDRPALAEQALAGAALPASDLFGPAVPWGSTGRPAGADVEAARALLAEAGHGPDNPLSVRLWTYPNRPELPTLATAVQGMLAAAGIEAEIRVADYATLEPEILGGRYDLFLLSRAYLSDVPDAAGVLRSDYTCSGSYNLDRYCSPEFDELVEGLSAIAEPAKRQEVFRQAAAKLVADTAGIPLVHSQDITATRGVSGYVPDPQGQRLVTTELARTG</sequence>
<feature type="domain" description="Solute-binding protein family 5" evidence="1">
    <location>
        <begin position="47"/>
        <end position="402"/>
    </location>
</feature>
<dbReference type="InterPro" id="IPR039424">
    <property type="entry name" value="SBP_5"/>
</dbReference>
<dbReference type="GO" id="GO:1904680">
    <property type="term" value="F:peptide transmembrane transporter activity"/>
    <property type="evidence" value="ECO:0007669"/>
    <property type="project" value="TreeGrafter"/>
</dbReference>
<accession>A0A848DGM6</accession>